<organism evidence="2 3">
    <name type="scientific">Caenorhabditis angaria</name>
    <dbReference type="NCBI Taxonomy" id="860376"/>
    <lineage>
        <taxon>Eukaryota</taxon>
        <taxon>Metazoa</taxon>
        <taxon>Ecdysozoa</taxon>
        <taxon>Nematoda</taxon>
        <taxon>Chromadorea</taxon>
        <taxon>Rhabditida</taxon>
        <taxon>Rhabditina</taxon>
        <taxon>Rhabditomorpha</taxon>
        <taxon>Rhabditoidea</taxon>
        <taxon>Rhabditidae</taxon>
        <taxon>Peloderinae</taxon>
        <taxon>Caenorhabditis</taxon>
    </lineage>
</organism>
<dbReference type="OrthoDB" id="5865302at2759"/>
<feature type="region of interest" description="Disordered" evidence="1">
    <location>
        <begin position="119"/>
        <end position="173"/>
    </location>
</feature>
<proteinExistence type="predicted"/>
<protein>
    <submittedName>
        <fullName evidence="2">Uncharacterized protein</fullName>
    </submittedName>
</protein>
<feature type="region of interest" description="Disordered" evidence="1">
    <location>
        <begin position="51"/>
        <end position="87"/>
    </location>
</feature>
<gene>
    <name evidence="2" type="ORF">CAMP_LOCUS9353</name>
</gene>
<feature type="compositionally biased region" description="Low complexity" evidence="1">
    <location>
        <begin position="119"/>
        <end position="133"/>
    </location>
</feature>
<dbReference type="Proteomes" id="UP001152747">
    <property type="component" value="Unassembled WGS sequence"/>
</dbReference>
<comment type="caution">
    <text evidence="2">The sequence shown here is derived from an EMBL/GenBank/DDBJ whole genome shotgun (WGS) entry which is preliminary data.</text>
</comment>
<reference evidence="2" key="1">
    <citation type="submission" date="2022-11" db="EMBL/GenBank/DDBJ databases">
        <authorList>
            <person name="Kikuchi T."/>
        </authorList>
    </citation>
    <scope>NUCLEOTIDE SEQUENCE</scope>
    <source>
        <strain evidence="2">PS1010</strain>
    </source>
</reference>
<evidence type="ECO:0000313" key="3">
    <source>
        <dbReference type="Proteomes" id="UP001152747"/>
    </source>
</evidence>
<evidence type="ECO:0000313" key="2">
    <source>
        <dbReference type="EMBL" id="CAI5446716.1"/>
    </source>
</evidence>
<evidence type="ECO:0000256" key="1">
    <source>
        <dbReference type="SAM" id="MobiDB-lite"/>
    </source>
</evidence>
<dbReference type="EMBL" id="CANHGI010000003">
    <property type="protein sequence ID" value="CAI5446716.1"/>
    <property type="molecule type" value="Genomic_DNA"/>
</dbReference>
<accession>A0A9P1IKH9</accession>
<dbReference type="AlphaFoldDB" id="A0A9P1IKH9"/>
<name>A0A9P1IKH9_9PELO</name>
<sequence>MFSEHKKRQEDLKKDSKKELIFDELESKTAKMKVSDEGKKEKIYTSSEEINRVQKKRSIKKTDKKESSMSLNLSKIPDAAPSNRSNSVESSAAAVVPNMGIGIFEAASMIKNIVDITTDSTSKKVSTATTKSLKNMDSKNSVTSMSGSGPFAQLKEAQEQKKRNKHSFDEDES</sequence>
<keyword evidence="3" id="KW-1185">Reference proteome</keyword>
<feature type="compositionally biased region" description="Polar residues" evidence="1">
    <location>
        <begin position="138"/>
        <end position="147"/>
    </location>
</feature>